<feature type="domain" description="HTH-type transcriptional regulator AraC-type N-terminal" evidence="2">
    <location>
        <begin position="25"/>
        <end position="205"/>
    </location>
</feature>
<comment type="caution">
    <text evidence="3">The sequence shown here is derived from an EMBL/GenBank/DDBJ whole genome shotgun (WGS) entry which is preliminary data.</text>
</comment>
<gene>
    <name evidence="3" type="ORF">ABZ507_11530</name>
</gene>
<evidence type="ECO:0000313" key="3">
    <source>
        <dbReference type="EMBL" id="MEU2122443.1"/>
    </source>
</evidence>
<reference evidence="3 4" key="1">
    <citation type="submission" date="2024-06" db="EMBL/GenBank/DDBJ databases">
        <title>The Natural Products Discovery Center: Release of the First 8490 Sequenced Strains for Exploring Actinobacteria Biosynthetic Diversity.</title>
        <authorList>
            <person name="Kalkreuter E."/>
            <person name="Kautsar S.A."/>
            <person name="Yang D."/>
            <person name="Bader C.D."/>
            <person name="Teijaro C.N."/>
            <person name="Fluegel L."/>
            <person name="Davis C.M."/>
            <person name="Simpson J.R."/>
            <person name="Lauterbach L."/>
            <person name="Steele A.D."/>
            <person name="Gui C."/>
            <person name="Meng S."/>
            <person name="Li G."/>
            <person name="Viehrig K."/>
            <person name="Ye F."/>
            <person name="Su P."/>
            <person name="Kiefer A.F."/>
            <person name="Nichols A."/>
            <person name="Cepeda A.J."/>
            <person name="Yan W."/>
            <person name="Fan B."/>
            <person name="Jiang Y."/>
            <person name="Adhikari A."/>
            <person name="Zheng C.-J."/>
            <person name="Schuster L."/>
            <person name="Cowan T.M."/>
            <person name="Smanski M.J."/>
            <person name="Chevrette M.G."/>
            <person name="De Carvalho L.P.S."/>
            <person name="Shen B."/>
        </authorList>
    </citation>
    <scope>NUCLEOTIDE SEQUENCE [LARGE SCALE GENOMIC DNA]</scope>
    <source>
        <strain evidence="3 4">NPDC019434</strain>
    </source>
</reference>
<keyword evidence="4" id="KW-1185">Reference proteome</keyword>
<dbReference type="Gene3D" id="1.10.10.60">
    <property type="entry name" value="Homeodomain-like"/>
    <property type="match status" value="1"/>
</dbReference>
<evidence type="ECO:0000259" key="2">
    <source>
        <dbReference type="Pfam" id="PF12625"/>
    </source>
</evidence>
<evidence type="ECO:0000313" key="4">
    <source>
        <dbReference type="Proteomes" id="UP001550535"/>
    </source>
</evidence>
<dbReference type="InterPro" id="IPR032687">
    <property type="entry name" value="AraC-type_N"/>
</dbReference>
<dbReference type="EMBL" id="JBEYBR010000023">
    <property type="protein sequence ID" value="MEU2122443.1"/>
    <property type="molecule type" value="Genomic_DNA"/>
</dbReference>
<dbReference type="RefSeq" id="WP_357807956.1">
    <property type="nucleotide sequence ID" value="NZ_JBEYBM010000020.1"/>
</dbReference>
<proteinExistence type="predicted"/>
<dbReference type="PANTHER" id="PTHR47894">
    <property type="entry name" value="HTH-TYPE TRANSCRIPTIONAL REGULATOR GADX"/>
    <property type="match status" value="1"/>
</dbReference>
<dbReference type="Pfam" id="PF12625">
    <property type="entry name" value="Arabinose_bd"/>
    <property type="match status" value="1"/>
</dbReference>
<sequence>MDTADLILLPKLALDCTGLSGPVRRQLAREADIPEWMLDSTQVAVPSDRNIRLWELVEHEITDPHVALRAGRSYVPGRLGLNDYLFMTAPTVAAGFTRTGTHINVLTTNFTLSMADGTEEIVFDQGMVRGEGRGRELAMQAAFVAMVARTRLGTGGVVKPVRVSFRQAAPRRHDQFAETFGTTRIEFGAPTDQLVFRVADLAQPLTTADPMLAELLLRHAETATVRHPAVTCSEQLHHILLGMLGNGPIPVDHAARRMATSTRSLQRELAGEGTTWRRELDRARRVWSERQMPRPGMSQDDIARGLGYSDARAFRRARRRWSADEFSSG</sequence>
<dbReference type="PANTHER" id="PTHR47894:SF1">
    <property type="entry name" value="HTH-TYPE TRANSCRIPTIONAL REGULATOR VQSM"/>
    <property type="match status" value="1"/>
</dbReference>
<protein>
    <submittedName>
        <fullName evidence="3">AraC family transcriptional regulator ligand-binding domain-containing protein</fullName>
    </submittedName>
</protein>
<keyword evidence="1" id="KW-0238">DNA-binding</keyword>
<accession>A0ABV2X982</accession>
<organism evidence="3 4">
    <name type="scientific">Nocardia niwae</name>
    <dbReference type="NCBI Taxonomy" id="626084"/>
    <lineage>
        <taxon>Bacteria</taxon>
        <taxon>Bacillati</taxon>
        <taxon>Actinomycetota</taxon>
        <taxon>Actinomycetes</taxon>
        <taxon>Mycobacteriales</taxon>
        <taxon>Nocardiaceae</taxon>
        <taxon>Nocardia</taxon>
    </lineage>
</organism>
<evidence type="ECO:0000256" key="1">
    <source>
        <dbReference type="ARBA" id="ARBA00023125"/>
    </source>
</evidence>
<dbReference type="Proteomes" id="UP001550535">
    <property type="component" value="Unassembled WGS sequence"/>
</dbReference>
<name>A0ABV2X982_9NOCA</name>